<keyword evidence="2" id="KW-1185">Reference proteome</keyword>
<name>A0A3M7SF74_BRAPC</name>
<evidence type="ECO:0000313" key="2">
    <source>
        <dbReference type="Proteomes" id="UP000276133"/>
    </source>
</evidence>
<organism evidence="1 2">
    <name type="scientific">Brachionus plicatilis</name>
    <name type="common">Marine rotifer</name>
    <name type="synonym">Brachionus muelleri</name>
    <dbReference type="NCBI Taxonomy" id="10195"/>
    <lineage>
        <taxon>Eukaryota</taxon>
        <taxon>Metazoa</taxon>
        <taxon>Spiralia</taxon>
        <taxon>Gnathifera</taxon>
        <taxon>Rotifera</taxon>
        <taxon>Eurotatoria</taxon>
        <taxon>Monogononta</taxon>
        <taxon>Pseudotrocha</taxon>
        <taxon>Ploima</taxon>
        <taxon>Brachionidae</taxon>
        <taxon>Brachionus</taxon>
    </lineage>
</organism>
<proteinExistence type="predicted"/>
<feature type="non-terminal residue" evidence="1">
    <location>
        <position position="1"/>
    </location>
</feature>
<dbReference type="Proteomes" id="UP000276133">
    <property type="component" value="Unassembled WGS sequence"/>
</dbReference>
<dbReference type="EMBL" id="REGN01001485">
    <property type="protein sequence ID" value="RNA34406.1"/>
    <property type="molecule type" value="Genomic_DNA"/>
</dbReference>
<dbReference type="AlphaFoldDB" id="A0A3M7SF74"/>
<accession>A0A3M7SF74</accession>
<gene>
    <name evidence="1" type="ORF">BpHYR1_019066</name>
</gene>
<reference evidence="1 2" key="1">
    <citation type="journal article" date="2018" name="Sci. Rep.">
        <title>Genomic signatures of local adaptation to the degree of environmental predictability in rotifers.</title>
        <authorList>
            <person name="Franch-Gras L."/>
            <person name="Hahn C."/>
            <person name="Garcia-Roger E.M."/>
            <person name="Carmona M.J."/>
            <person name="Serra M."/>
            <person name="Gomez A."/>
        </authorList>
    </citation>
    <scope>NUCLEOTIDE SEQUENCE [LARGE SCALE GENOMIC DNA]</scope>
    <source>
        <strain evidence="1">HYR1</strain>
    </source>
</reference>
<evidence type="ECO:0000313" key="1">
    <source>
        <dbReference type="EMBL" id="RNA34406.1"/>
    </source>
</evidence>
<comment type="caution">
    <text evidence="1">The sequence shown here is derived from an EMBL/GenBank/DDBJ whole genome shotgun (WGS) entry which is preliminary data.</text>
</comment>
<protein>
    <submittedName>
        <fullName evidence="1">Uncharacterized protein</fullName>
    </submittedName>
</protein>
<sequence>SGQFQNFDNIEYNNREWKRFKRSNQLDDNSVLLQQPGLFSPLAPHTSNGMHQLNFVKLRNGIEQVSDALFDNSRMSQNPRTLNLIDNGTIGRVQRCGNTGAQQQIAPLPHLDHTAQNRGKQMDQAFSGVADILSADQTIVQYKRQLLNHVNYYVRYVDGQRHLGHVAEKRLNVIARAGASGVGAAVGDVQQVATQLFNDVSGDGL</sequence>